<dbReference type="AlphaFoldDB" id="A0AAD1BKE5"/>
<reference evidence="1 2" key="1">
    <citation type="submission" date="2015-07" db="EMBL/GenBank/DDBJ databases">
        <title>Complete genome sequence of Prevotella intermedia strain 17-2.</title>
        <authorList>
            <person name="Nambu T."/>
        </authorList>
    </citation>
    <scope>NUCLEOTIDE SEQUENCE [LARGE SCALE GENOMIC DNA]</scope>
    <source>
        <strain evidence="1 2">17-2</strain>
    </source>
</reference>
<sequence>MQGKSGCFALQNSRFWKTKEKALIFCKDISEVVGRRNGAFGIYLWRGEADAQKK</sequence>
<dbReference type="EMBL" id="AP014926">
    <property type="protein sequence ID" value="BAR96811.1"/>
    <property type="molecule type" value="Genomic_DNA"/>
</dbReference>
<gene>
    <name evidence="1" type="ORF">PI172_2083</name>
</gene>
<proteinExistence type="predicted"/>
<evidence type="ECO:0000313" key="2">
    <source>
        <dbReference type="Proteomes" id="UP000067008"/>
    </source>
</evidence>
<organism evidence="1 2">
    <name type="scientific">Prevotella intermedia</name>
    <dbReference type="NCBI Taxonomy" id="28131"/>
    <lineage>
        <taxon>Bacteria</taxon>
        <taxon>Pseudomonadati</taxon>
        <taxon>Bacteroidota</taxon>
        <taxon>Bacteroidia</taxon>
        <taxon>Bacteroidales</taxon>
        <taxon>Prevotellaceae</taxon>
        <taxon>Prevotella</taxon>
    </lineage>
</organism>
<dbReference type="Proteomes" id="UP000067008">
    <property type="component" value="Chromosome 1"/>
</dbReference>
<protein>
    <submittedName>
        <fullName evidence="1">Uncharacterized protein</fullName>
    </submittedName>
</protein>
<accession>A0AAD1BKE5</accession>
<name>A0AAD1BKE5_PREIN</name>
<evidence type="ECO:0000313" key="1">
    <source>
        <dbReference type="EMBL" id="BAR96811.1"/>
    </source>
</evidence>